<organism evidence="1 2">
    <name type="scientific">Paenibacillus uliginis N3/975</name>
    <dbReference type="NCBI Taxonomy" id="1313296"/>
    <lineage>
        <taxon>Bacteria</taxon>
        <taxon>Bacillati</taxon>
        <taxon>Bacillota</taxon>
        <taxon>Bacilli</taxon>
        <taxon>Bacillales</taxon>
        <taxon>Paenibacillaceae</taxon>
        <taxon>Paenibacillus</taxon>
    </lineage>
</organism>
<accession>A0A1X7GQL1</accession>
<gene>
    <name evidence="1" type="ORF">SAMN05661091_0877</name>
</gene>
<dbReference type="EMBL" id="LT840184">
    <property type="protein sequence ID" value="SMF72503.1"/>
    <property type="molecule type" value="Genomic_DNA"/>
</dbReference>
<proteinExistence type="predicted"/>
<dbReference type="Proteomes" id="UP000192940">
    <property type="component" value="Chromosome I"/>
</dbReference>
<dbReference type="AlphaFoldDB" id="A0A1X7GQL1"/>
<dbReference type="RefSeq" id="WP_208917923.1">
    <property type="nucleotide sequence ID" value="NZ_LT840184.1"/>
</dbReference>
<evidence type="ECO:0000313" key="1">
    <source>
        <dbReference type="EMBL" id="SMF72503.1"/>
    </source>
</evidence>
<dbReference type="STRING" id="1313296.SAMN05661091_0877"/>
<name>A0A1X7GQL1_9BACL</name>
<keyword evidence="2" id="KW-1185">Reference proteome</keyword>
<reference evidence="1 2" key="1">
    <citation type="submission" date="2017-04" db="EMBL/GenBank/DDBJ databases">
        <authorList>
            <person name="Afonso C.L."/>
            <person name="Miller P.J."/>
            <person name="Scott M.A."/>
            <person name="Spackman E."/>
            <person name="Goraichik I."/>
            <person name="Dimitrov K.M."/>
            <person name="Suarez D.L."/>
            <person name="Swayne D.E."/>
        </authorList>
    </citation>
    <scope>NUCLEOTIDE SEQUENCE [LARGE SCALE GENOMIC DNA]</scope>
    <source>
        <strain evidence="1 2">N3/975</strain>
    </source>
</reference>
<sequence>MADVIKRFAAGSRNVNQSGDVYRVPANKIALIKAITLTTGTAPTTVTVIIGGVFIIFAYPMKANDTITIPFLDQVIEGGESISVAAGSGAMYYYISGREVDV</sequence>
<evidence type="ECO:0000313" key="2">
    <source>
        <dbReference type="Proteomes" id="UP000192940"/>
    </source>
</evidence>
<protein>
    <submittedName>
        <fullName evidence="1">Uncharacterized protein</fullName>
    </submittedName>
</protein>